<feature type="chain" id="PRO_5015697588" description="Cellulose synthase regulatory subunit" evidence="2">
    <location>
        <begin position="20"/>
        <end position="687"/>
    </location>
</feature>
<keyword evidence="1" id="KW-1133">Transmembrane helix</keyword>
<accession>A0A2T3P0A9</accession>
<dbReference type="RefSeq" id="WP_107271464.1">
    <property type="nucleotide sequence ID" value="NZ_PYMA01000001.1"/>
</dbReference>
<evidence type="ECO:0000256" key="2">
    <source>
        <dbReference type="SAM" id="SignalP"/>
    </source>
</evidence>
<keyword evidence="1" id="KW-0812">Transmembrane</keyword>
<dbReference type="EMBL" id="PYMA01000001">
    <property type="protein sequence ID" value="PSW21937.1"/>
    <property type="molecule type" value="Genomic_DNA"/>
</dbReference>
<organism evidence="3 4">
    <name type="scientific">Photobacterium sanctipauli</name>
    <dbReference type="NCBI Taxonomy" id="1342794"/>
    <lineage>
        <taxon>Bacteria</taxon>
        <taxon>Pseudomonadati</taxon>
        <taxon>Pseudomonadota</taxon>
        <taxon>Gammaproteobacteria</taxon>
        <taxon>Vibrionales</taxon>
        <taxon>Vibrionaceae</taxon>
        <taxon>Photobacterium</taxon>
    </lineage>
</organism>
<sequence>MKRFITMLMLLVASGFSQAEVTKVPLNFILPDGQDAMLRGQWDKISFPLTILENQQANSLKVTLKLAHSGNIDTATLWLQLGEKPLANIQLQPRTESQQVVATLTPDLLQRYGNVMTLSVRHQLPPSLSLTQQRMEASEAVTQVLTEQSFYEIDYHYTREQPSLSSFAALMRSGQLHQESIMLTNLLETNSDTALSVAGLLVQGWTLRSGTDAYQFQLNQAQDSENHVAPSSKVNLIFGLPESILNASVLPKNFTAAINGPYLGFHFAPEKQQWVFVVSGRNNLELMQAAQFFANPANLLPNQSYALVEAKDHQAQAVLASNKQYPLNTFTLQQAFGDSPLVLPMMMPANTLVNKGDTAHINLMLSHPKVQPGEAAMVLRVNGEYANSMPLRSSYWRNAQHYRLSFPMEKLHAGLNTVSIELYGPEQMSEFGQGKNYQPFIAQIDSTSTLKMGAWVNYYSVNEQKLHADQLLFTTTEQGAKTQLSLNYDQHSDLAAVWELLSHVSLQARKPMEQLLITTSPTAKRPIQLVFNVGNTAIPNSLSAPKSDNMMDELRHQLLASMVESSGASTVTTAATPAGQYGSFTPTWQTVAPSDSLARLSTDGAGWHKIEFNARDEASLNKDMAIYLSDKSPQTQGTIALATPSHESDVQLARAGFITHPYSLPLILFALLAPLALMVQRALEAKK</sequence>
<keyword evidence="2" id="KW-0732">Signal</keyword>
<evidence type="ECO:0008006" key="5">
    <source>
        <dbReference type="Google" id="ProtNLM"/>
    </source>
</evidence>
<feature type="signal peptide" evidence="2">
    <location>
        <begin position="1"/>
        <end position="19"/>
    </location>
</feature>
<keyword evidence="4" id="KW-1185">Reference proteome</keyword>
<evidence type="ECO:0000256" key="1">
    <source>
        <dbReference type="SAM" id="Phobius"/>
    </source>
</evidence>
<keyword evidence="1" id="KW-0472">Membrane</keyword>
<dbReference type="Proteomes" id="UP000241771">
    <property type="component" value="Unassembled WGS sequence"/>
</dbReference>
<proteinExistence type="predicted"/>
<evidence type="ECO:0000313" key="3">
    <source>
        <dbReference type="EMBL" id="PSW21937.1"/>
    </source>
</evidence>
<reference evidence="3 4" key="1">
    <citation type="submission" date="2018-01" db="EMBL/GenBank/DDBJ databases">
        <title>Whole genome sequencing of Histamine producing bacteria.</title>
        <authorList>
            <person name="Butler K."/>
        </authorList>
    </citation>
    <scope>NUCLEOTIDE SEQUENCE [LARGE SCALE GENOMIC DNA]</scope>
    <source>
        <strain evidence="3 4">DSM 100436</strain>
    </source>
</reference>
<dbReference type="AlphaFoldDB" id="A0A2T3P0A9"/>
<protein>
    <recommendedName>
        <fullName evidence="5">Cellulose synthase regulatory subunit</fullName>
    </recommendedName>
</protein>
<feature type="transmembrane region" description="Helical" evidence="1">
    <location>
        <begin position="662"/>
        <end position="679"/>
    </location>
</feature>
<dbReference type="Gene3D" id="2.60.120.260">
    <property type="entry name" value="Galactose-binding domain-like"/>
    <property type="match status" value="2"/>
</dbReference>
<name>A0A2T3P0A9_9GAMM</name>
<evidence type="ECO:0000313" key="4">
    <source>
        <dbReference type="Proteomes" id="UP000241771"/>
    </source>
</evidence>
<comment type="caution">
    <text evidence="3">The sequence shown here is derived from an EMBL/GenBank/DDBJ whole genome shotgun (WGS) entry which is preliminary data.</text>
</comment>
<gene>
    <name evidence="3" type="ORF">C9I98_01340</name>
</gene>